<sequence>MRNYLSLICVLTLLLTTSCKKKVHTDETPNSNKTVENWIPLFNGKDLKDWTIKIKGQPLGENYKNTFIVENGIMKVNYDEYNDTFNESYGHIYYNKEFSNYKFRMQYRFTGDQIKDGAGWATRNSGVMIHCEDPKNIGLNQNFPVSIEVQLLGGLGTGERPTGNLCTPGTNVVMNNELFTPHCVNSSSKTFHGDQWVNIEIEVRNDSIIKHFINGKNVLSYTKPQIGGSVDYNEAYWKNKQGHPLKKGYISLQSESHPVEFKNIEILEL</sequence>
<feature type="domain" description="3-keto-alpha-glucoside-1,2-lyase/3-keto-2-hydroxy-glucal hydratase" evidence="1">
    <location>
        <begin position="38"/>
        <end position="266"/>
    </location>
</feature>
<name>A0ABU7XUR1_9FLAO</name>
<dbReference type="Proteomes" id="UP001337305">
    <property type="component" value="Unassembled WGS sequence"/>
</dbReference>
<dbReference type="Gene3D" id="2.60.120.560">
    <property type="entry name" value="Exo-inulinase, domain 1"/>
    <property type="match status" value="1"/>
</dbReference>
<evidence type="ECO:0000313" key="2">
    <source>
        <dbReference type="EMBL" id="MEF3834471.1"/>
    </source>
</evidence>
<protein>
    <submittedName>
        <fullName evidence="2">DUF1080 domain-containing protein</fullName>
    </submittedName>
</protein>
<reference evidence="2 3" key="1">
    <citation type="submission" date="2022-09" db="EMBL/GenBank/DDBJ databases">
        <title>Genome sequencing of Flavivirga sp. MEBiC05379.</title>
        <authorList>
            <person name="Oh H.-M."/>
            <person name="Kwon K.K."/>
            <person name="Park M.J."/>
            <person name="Yang S.-H."/>
        </authorList>
    </citation>
    <scope>NUCLEOTIDE SEQUENCE [LARGE SCALE GENOMIC DNA]</scope>
    <source>
        <strain evidence="2 3">MEBiC05379</strain>
    </source>
</reference>
<dbReference type="RefSeq" id="WP_303306795.1">
    <property type="nucleotide sequence ID" value="NZ_JAODOP010000004.1"/>
</dbReference>
<gene>
    <name evidence="2" type="ORF">N1F79_15145</name>
</gene>
<dbReference type="Pfam" id="PF06439">
    <property type="entry name" value="3keto-disac_hyd"/>
    <property type="match status" value="1"/>
</dbReference>
<evidence type="ECO:0000313" key="3">
    <source>
        <dbReference type="Proteomes" id="UP001337305"/>
    </source>
</evidence>
<organism evidence="2 3">
    <name type="scientific">Flavivirga spongiicola</name>
    <dbReference type="NCBI Taxonomy" id="421621"/>
    <lineage>
        <taxon>Bacteria</taxon>
        <taxon>Pseudomonadati</taxon>
        <taxon>Bacteroidota</taxon>
        <taxon>Flavobacteriia</taxon>
        <taxon>Flavobacteriales</taxon>
        <taxon>Flavobacteriaceae</taxon>
        <taxon>Flavivirga</taxon>
    </lineage>
</organism>
<keyword evidence="3" id="KW-1185">Reference proteome</keyword>
<dbReference type="InterPro" id="IPR010496">
    <property type="entry name" value="AL/BT2_dom"/>
</dbReference>
<dbReference type="PROSITE" id="PS51257">
    <property type="entry name" value="PROKAR_LIPOPROTEIN"/>
    <property type="match status" value="1"/>
</dbReference>
<comment type="caution">
    <text evidence="2">The sequence shown here is derived from an EMBL/GenBank/DDBJ whole genome shotgun (WGS) entry which is preliminary data.</text>
</comment>
<accession>A0ABU7XUR1</accession>
<evidence type="ECO:0000259" key="1">
    <source>
        <dbReference type="Pfam" id="PF06439"/>
    </source>
</evidence>
<proteinExistence type="predicted"/>
<dbReference type="EMBL" id="JAODOP010000004">
    <property type="protein sequence ID" value="MEF3834471.1"/>
    <property type="molecule type" value="Genomic_DNA"/>
</dbReference>